<dbReference type="Gene3D" id="3.20.20.190">
    <property type="entry name" value="Phosphatidylinositol (PI) phosphodiesterase"/>
    <property type="match status" value="1"/>
</dbReference>
<dbReference type="CDD" id="cd08563">
    <property type="entry name" value="GDPD_TtGDE_like"/>
    <property type="match status" value="1"/>
</dbReference>
<dbReference type="STRING" id="137733.SAMN05421767_10119"/>
<dbReference type="PANTHER" id="PTHR46211">
    <property type="entry name" value="GLYCEROPHOSPHORYL DIESTER PHOSPHODIESTERASE"/>
    <property type="match status" value="1"/>
</dbReference>
<dbReference type="InterPro" id="IPR030395">
    <property type="entry name" value="GP_PDE_dom"/>
</dbReference>
<feature type="domain" description="GP-PDE" evidence="1">
    <location>
        <begin position="2"/>
        <end position="237"/>
    </location>
</feature>
<dbReference type="Proteomes" id="UP000198556">
    <property type="component" value="Unassembled WGS sequence"/>
</dbReference>
<evidence type="ECO:0000313" key="2">
    <source>
        <dbReference type="EMBL" id="SEQ52461.1"/>
    </source>
</evidence>
<organism evidence="2 3">
    <name type="scientific">Granulicatella balaenopterae</name>
    <dbReference type="NCBI Taxonomy" id="137733"/>
    <lineage>
        <taxon>Bacteria</taxon>
        <taxon>Bacillati</taxon>
        <taxon>Bacillota</taxon>
        <taxon>Bacilli</taxon>
        <taxon>Lactobacillales</taxon>
        <taxon>Carnobacteriaceae</taxon>
        <taxon>Granulicatella</taxon>
    </lineage>
</organism>
<gene>
    <name evidence="2" type="ORF">SAMN05421767_10119</name>
</gene>
<dbReference type="PANTHER" id="PTHR46211:SF1">
    <property type="entry name" value="GLYCEROPHOSPHODIESTER PHOSPHODIESTERASE, CYTOPLASMIC"/>
    <property type="match status" value="1"/>
</dbReference>
<dbReference type="Pfam" id="PF03009">
    <property type="entry name" value="GDPD"/>
    <property type="match status" value="1"/>
</dbReference>
<dbReference type="InterPro" id="IPR017946">
    <property type="entry name" value="PLC-like_Pdiesterase_TIM-brl"/>
</dbReference>
<accession>A0A1H9GQV7</accession>
<dbReference type="EMBL" id="FOGF01000001">
    <property type="protein sequence ID" value="SEQ52461.1"/>
    <property type="molecule type" value="Genomic_DNA"/>
</dbReference>
<dbReference type="AlphaFoldDB" id="A0A1H9GQV7"/>
<dbReference type="SUPFAM" id="SSF51695">
    <property type="entry name" value="PLC-like phosphodiesterases"/>
    <property type="match status" value="1"/>
</dbReference>
<dbReference type="RefSeq" id="WP_089745391.1">
    <property type="nucleotide sequence ID" value="NZ_FOGF01000001.1"/>
</dbReference>
<sequence length="241" mass="27653">MTKIFAHRGSKVDCPENTLSAFKKAIEVKADGIELDIHLTKDGEIVVIHDETIDRTTNGTGQVEDYTLAELQNFDAGSWFDESFKQERIPTLKEVFELLMKENFTGQLNIELKTDQKEYAGLVAKALALQLAYQLPFEIVYSSFNPTSLIEMHQLDQNQQLAFLLEKEEMFGFNFGDVEILTYHPGYELLEQVEEFNPTGLPLRVWTVNEQQHLQDCFNRQVEAIFTDDPKTALALRDVKK</sequence>
<dbReference type="OrthoDB" id="384721at2"/>
<proteinExistence type="predicted"/>
<dbReference type="GO" id="GO:0006629">
    <property type="term" value="P:lipid metabolic process"/>
    <property type="evidence" value="ECO:0007669"/>
    <property type="project" value="InterPro"/>
</dbReference>
<protein>
    <submittedName>
        <fullName evidence="2">Glycerophosphoryl diester phosphodiesterase</fullName>
    </submittedName>
</protein>
<dbReference type="PROSITE" id="PS51704">
    <property type="entry name" value="GP_PDE"/>
    <property type="match status" value="1"/>
</dbReference>
<name>A0A1H9GQV7_9LACT</name>
<reference evidence="2 3" key="1">
    <citation type="submission" date="2016-10" db="EMBL/GenBank/DDBJ databases">
        <authorList>
            <person name="de Groot N.N."/>
        </authorList>
    </citation>
    <scope>NUCLEOTIDE SEQUENCE [LARGE SCALE GENOMIC DNA]</scope>
    <source>
        <strain evidence="2 3">DSM 15827</strain>
    </source>
</reference>
<keyword evidence="3" id="KW-1185">Reference proteome</keyword>
<dbReference type="GO" id="GO:0008081">
    <property type="term" value="F:phosphoric diester hydrolase activity"/>
    <property type="evidence" value="ECO:0007669"/>
    <property type="project" value="InterPro"/>
</dbReference>
<evidence type="ECO:0000313" key="3">
    <source>
        <dbReference type="Proteomes" id="UP000198556"/>
    </source>
</evidence>
<evidence type="ECO:0000259" key="1">
    <source>
        <dbReference type="PROSITE" id="PS51704"/>
    </source>
</evidence>